<dbReference type="SMART" id="SM01381">
    <property type="entry name" value="7TM_GPCR_Srsx"/>
    <property type="match status" value="1"/>
</dbReference>
<dbReference type="STRING" id="70415.A0A5S6Q0R5"/>
<feature type="transmembrane region" description="Helical" evidence="5">
    <location>
        <begin position="280"/>
        <end position="305"/>
    </location>
</feature>
<accession>A0A5S6Q0R5</accession>
<dbReference type="PROSITE" id="PS50262">
    <property type="entry name" value="G_PROTEIN_RECEP_F1_2"/>
    <property type="match status" value="1"/>
</dbReference>
<evidence type="ECO:0000256" key="5">
    <source>
        <dbReference type="SAM" id="Phobius"/>
    </source>
</evidence>
<reference evidence="8" key="1">
    <citation type="submission" date="2019-12" db="UniProtKB">
        <authorList>
            <consortium name="WormBaseParasite"/>
        </authorList>
    </citation>
    <scope>IDENTIFICATION</scope>
</reference>
<evidence type="ECO:0000259" key="6">
    <source>
        <dbReference type="PROSITE" id="PS50262"/>
    </source>
</evidence>
<dbReference type="PANTHER" id="PTHR47323">
    <property type="entry name" value="FMRFAMIDE PEPTIDE RECEPTOR FAMILY-RELATED"/>
    <property type="match status" value="1"/>
</dbReference>
<organism evidence="7 8">
    <name type="scientific">Trichuris muris</name>
    <name type="common">Mouse whipworm</name>
    <dbReference type="NCBI Taxonomy" id="70415"/>
    <lineage>
        <taxon>Eukaryota</taxon>
        <taxon>Metazoa</taxon>
        <taxon>Ecdysozoa</taxon>
        <taxon>Nematoda</taxon>
        <taxon>Enoplea</taxon>
        <taxon>Dorylaimia</taxon>
        <taxon>Trichinellida</taxon>
        <taxon>Trichuridae</taxon>
        <taxon>Trichuris</taxon>
    </lineage>
</organism>
<evidence type="ECO:0000256" key="2">
    <source>
        <dbReference type="ARBA" id="ARBA00022692"/>
    </source>
</evidence>
<dbReference type="Proteomes" id="UP000046395">
    <property type="component" value="Unassembled WGS sequence"/>
</dbReference>
<evidence type="ECO:0000313" key="8">
    <source>
        <dbReference type="WBParaSite" id="TMUE_0000000830.1"/>
    </source>
</evidence>
<dbReference type="PANTHER" id="PTHR47323:SF8">
    <property type="entry name" value="N-ACETYLTRANSFERASE DOMAIN-CONTAINING PROTEIN"/>
    <property type="match status" value="1"/>
</dbReference>
<feature type="transmembrane region" description="Helical" evidence="5">
    <location>
        <begin position="325"/>
        <end position="343"/>
    </location>
</feature>
<feature type="transmembrane region" description="Helical" evidence="5">
    <location>
        <begin position="172"/>
        <end position="190"/>
    </location>
</feature>
<keyword evidence="3 5" id="KW-1133">Transmembrane helix</keyword>
<keyword evidence="4 5" id="KW-0472">Membrane</keyword>
<keyword evidence="2 5" id="KW-0812">Transmembrane</keyword>
<name>A0A5S6Q0R5_TRIMR</name>
<dbReference type="WBParaSite" id="TMUE_0000000830.1">
    <property type="protein sequence ID" value="TMUE_0000000830.1"/>
    <property type="gene ID" value="WBGene00296753"/>
</dbReference>
<dbReference type="InterPro" id="IPR000276">
    <property type="entry name" value="GPCR_Rhodpsn"/>
</dbReference>
<feature type="domain" description="G-protein coupled receptors family 1 profile" evidence="6">
    <location>
        <begin position="110"/>
        <end position="387"/>
    </location>
</feature>
<sequence length="446" mass="50312">MISSFDCCPTPLTVLYCVEQSGTSLNLKQLSTEMVVASTGLSPGNCFKLNKLLPSKIQACTFLRDNLDSEQAFCGYGQPTTITAGDLLMITLPNSTMSLALNATLSSSVSDQLLQHPVYQHHFLFNVICSVLMIIVAVVGLIGNTIFIQLFWQSSSPTSMDILLTGLAAADSALLLSGTPVFSVIALYTYSPSIQLMKAMNYLTVTLYPISMMAHCASVWTMVSVSIESPRKSVTCLVVIAVLSVAYNFCRFWEYKLNHRNDVVPFLRSNELYVQVFVHWMYFFTVFGIPLLTLASVNCCIVNTIFRARRLRSTMSRSQLRQHRLAVMMVVLVLVFFISNALAFVLNALEAAGFFDNVMYDRYIFYCLTDVNNLLIEFNSSINLFIYLIFCRRLRARFWYLFRCSKPEGKIPLFPFRSVERMSSLRRSTSATYRRRSSFAVSVSCE</sequence>
<proteinExistence type="predicted"/>
<feature type="transmembrane region" description="Helical" evidence="5">
    <location>
        <begin position="123"/>
        <end position="152"/>
    </location>
</feature>
<evidence type="ECO:0000256" key="1">
    <source>
        <dbReference type="ARBA" id="ARBA00004370"/>
    </source>
</evidence>
<dbReference type="InterPro" id="IPR053352">
    <property type="entry name" value="FMRFamide_rcpt"/>
</dbReference>
<evidence type="ECO:0000313" key="7">
    <source>
        <dbReference type="Proteomes" id="UP000046395"/>
    </source>
</evidence>
<dbReference type="InterPro" id="IPR017452">
    <property type="entry name" value="GPCR_Rhodpsn_7TM"/>
</dbReference>
<dbReference type="SUPFAM" id="SSF81321">
    <property type="entry name" value="Family A G protein-coupled receptor-like"/>
    <property type="match status" value="1"/>
</dbReference>
<evidence type="ECO:0000256" key="3">
    <source>
        <dbReference type="ARBA" id="ARBA00022989"/>
    </source>
</evidence>
<dbReference type="Gene3D" id="1.20.1070.10">
    <property type="entry name" value="Rhodopsin 7-helix transmembrane proteins"/>
    <property type="match status" value="1"/>
</dbReference>
<dbReference type="AlphaFoldDB" id="A0A5S6Q0R5"/>
<evidence type="ECO:0000256" key="4">
    <source>
        <dbReference type="ARBA" id="ARBA00023136"/>
    </source>
</evidence>
<comment type="subcellular location">
    <subcellularLocation>
        <location evidence="1">Membrane</location>
    </subcellularLocation>
</comment>
<dbReference type="GO" id="GO:0004930">
    <property type="term" value="F:G protein-coupled receptor activity"/>
    <property type="evidence" value="ECO:0007669"/>
    <property type="project" value="InterPro"/>
</dbReference>
<dbReference type="PRINTS" id="PR00237">
    <property type="entry name" value="GPCRRHODOPSN"/>
</dbReference>
<protein>
    <submittedName>
        <fullName evidence="8">G_PROTEIN_RECEP_F1_2 domain-containing protein</fullName>
    </submittedName>
</protein>
<dbReference type="GO" id="GO:0016020">
    <property type="term" value="C:membrane"/>
    <property type="evidence" value="ECO:0007669"/>
    <property type="project" value="UniProtKB-SubCell"/>
</dbReference>
<feature type="transmembrane region" description="Helical" evidence="5">
    <location>
        <begin position="363"/>
        <end position="390"/>
    </location>
</feature>
<keyword evidence="7" id="KW-1185">Reference proteome</keyword>
<feature type="transmembrane region" description="Helical" evidence="5">
    <location>
        <begin position="202"/>
        <end position="223"/>
    </location>
</feature>